<evidence type="ECO:0000313" key="8">
    <source>
        <dbReference type="EMBL" id="AIM27351.1"/>
    </source>
</evidence>
<feature type="transmembrane region" description="Helical" evidence="6">
    <location>
        <begin position="339"/>
        <end position="358"/>
    </location>
</feature>
<feature type="transmembrane region" description="Helical" evidence="6">
    <location>
        <begin position="85"/>
        <end position="104"/>
    </location>
</feature>
<keyword evidence="3 6" id="KW-0812">Transmembrane</keyword>
<dbReference type="EMBL" id="CP012173">
    <property type="protein sequence ID" value="AKV76470.1"/>
    <property type="molecule type" value="Genomic_DNA"/>
</dbReference>
<dbReference type="PANTHER" id="PTHR43385">
    <property type="entry name" value="RIBOFLAVIN TRANSPORTER RIBJ"/>
    <property type="match status" value="1"/>
</dbReference>
<dbReference type="GO" id="GO:0016020">
    <property type="term" value="C:membrane"/>
    <property type="evidence" value="ECO:0007669"/>
    <property type="project" value="UniProtKB-SubCell"/>
</dbReference>
<reference evidence="13 15" key="3">
    <citation type="submission" date="2015-07" db="EMBL/GenBank/DDBJ databases">
        <title>Physiological, transcriptional responses and genome re-sequencing of acid resistant extremely thermoacidophilic Metallosphaera sedula SARC-M1.</title>
        <authorList>
            <person name="Ai C."/>
            <person name="McCarthy S."/>
            <person name="Eckrich V."/>
            <person name="Rudrappa D."/>
            <person name="Qiu G."/>
            <person name="Blum P."/>
        </authorList>
    </citation>
    <scope>NUCLEOTIDE SEQUENCE [LARGE SCALE GENOMIC DNA]</scope>
    <source>
        <strain evidence="13 15">SARC-M1</strain>
    </source>
</reference>
<evidence type="ECO:0000313" key="14">
    <source>
        <dbReference type="Proteomes" id="UP000029084"/>
    </source>
</evidence>
<dbReference type="Proteomes" id="UP000056255">
    <property type="component" value="Chromosome"/>
</dbReference>
<keyword evidence="2" id="KW-0813">Transport</keyword>
<feature type="transmembrane region" description="Helical" evidence="6">
    <location>
        <begin position="139"/>
        <end position="164"/>
    </location>
</feature>
<feature type="domain" description="Major facilitator superfamily (MFS) profile" evidence="7">
    <location>
        <begin position="271"/>
        <end position="510"/>
    </location>
</feature>
<evidence type="ECO:0000313" key="16">
    <source>
        <dbReference type="Proteomes" id="UP000061362"/>
    </source>
</evidence>
<dbReference type="OrthoDB" id="43633at2157"/>
<feature type="transmembrane region" description="Helical" evidence="6">
    <location>
        <begin position="208"/>
        <end position="226"/>
    </location>
</feature>
<dbReference type="Proteomes" id="UP000061362">
    <property type="component" value="Chromosome"/>
</dbReference>
<dbReference type="EMBL" id="CP012176">
    <property type="protein sequence ID" value="AKV83208.1"/>
    <property type="molecule type" value="Genomic_DNA"/>
</dbReference>
<dbReference type="Proteomes" id="UP000029084">
    <property type="component" value="Chromosome"/>
</dbReference>
<keyword evidence="5 6" id="KW-0472">Membrane</keyword>
<evidence type="ECO:0000313" key="11">
    <source>
        <dbReference type="EMBL" id="AKV78722.1"/>
    </source>
</evidence>
<feature type="transmembrane region" description="Helical" evidence="6">
    <location>
        <begin position="275"/>
        <end position="293"/>
    </location>
</feature>
<dbReference type="EMBL" id="CP012172">
    <property type="protein sequence ID" value="AKV74231.1"/>
    <property type="molecule type" value="Genomic_DNA"/>
</dbReference>
<dbReference type="PATRIC" id="fig|43687.5.peg.1309"/>
<dbReference type="PANTHER" id="PTHR43385:SF1">
    <property type="entry name" value="RIBOFLAVIN TRANSPORTER RIBJ"/>
    <property type="match status" value="1"/>
</dbReference>
<feature type="transmembrane region" description="Helical" evidence="6">
    <location>
        <begin position="176"/>
        <end position="196"/>
    </location>
</feature>
<dbReference type="GeneID" id="91755696"/>
<evidence type="ECO:0000256" key="3">
    <source>
        <dbReference type="ARBA" id="ARBA00022692"/>
    </source>
</evidence>
<dbReference type="Proteomes" id="UP000062398">
    <property type="component" value="Chromosome"/>
</dbReference>
<dbReference type="Pfam" id="PF07690">
    <property type="entry name" value="MFS_1"/>
    <property type="match status" value="1"/>
</dbReference>
<evidence type="ECO:0000256" key="2">
    <source>
        <dbReference type="ARBA" id="ARBA00022448"/>
    </source>
</evidence>
<evidence type="ECO:0000313" key="18">
    <source>
        <dbReference type="Proteomes" id="UP000062475"/>
    </source>
</evidence>
<organism evidence="8 14">
    <name type="scientific">Metallosphaera sedula</name>
    <dbReference type="NCBI Taxonomy" id="43687"/>
    <lineage>
        <taxon>Archaea</taxon>
        <taxon>Thermoproteota</taxon>
        <taxon>Thermoprotei</taxon>
        <taxon>Sulfolobales</taxon>
        <taxon>Sulfolobaceae</taxon>
        <taxon>Metallosphaera</taxon>
    </lineage>
</organism>
<protein>
    <submittedName>
        <fullName evidence="8">Major facilitator superfamily MFS_1</fullName>
    </submittedName>
</protein>
<dbReference type="EMBL" id="CP012175">
    <property type="protein sequence ID" value="AKV80967.1"/>
    <property type="molecule type" value="Genomic_DNA"/>
</dbReference>
<dbReference type="Gene3D" id="1.20.1250.20">
    <property type="entry name" value="MFS general substrate transporter like domains"/>
    <property type="match status" value="2"/>
</dbReference>
<dbReference type="PROSITE" id="PS50850">
    <property type="entry name" value="MFS"/>
    <property type="match status" value="1"/>
</dbReference>
<dbReference type="InterPro" id="IPR036259">
    <property type="entry name" value="MFS_trans_sf"/>
</dbReference>
<evidence type="ECO:0000256" key="5">
    <source>
        <dbReference type="ARBA" id="ARBA00023136"/>
    </source>
</evidence>
<feature type="transmembrane region" description="Helical" evidence="6">
    <location>
        <begin position="47"/>
        <end position="65"/>
    </location>
</feature>
<evidence type="ECO:0000313" key="17">
    <source>
        <dbReference type="Proteomes" id="UP000062398"/>
    </source>
</evidence>
<gene>
    <name evidence="8" type="ORF">HA72_1204</name>
    <name evidence="9" type="ORF">MsedA_1222</name>
    <name evidence="10" type="ORF">MsedB_1224</name>
    <name evidence="11" type="ORF">MsedC_1222</name>
    <name evidence="12" type="ORF">MsedD_1223</name>
    <name evidence="13" type="ORF">MsedE_1226</name>
</gene>
<name>A0A088E4V2_9CREN</name>
<feature type="transmembrane region" description="Helical" evidence="6">
    <location>
        <begin position="299"/>
        <end position="318"/>
    </location>
</feature>
<evidence type="ECO:0000313" key="13">
    <source>
        <dbReference type="EMBL" id="AKV83208.1"/>
    </source>
</evidence>
<dbReference type="Proteomes" id="UP000068832">
    <property type="component" value="Chromosome"/>
</dbReference>
<evidence type="ECO:0000313" key="10">
    <source>
        <dbReference type="EMBL" id="AKV76470.1"/>
    </source>
</evidence>
<dbReference type="Proteomes" id="UP000062475">
    <property type="component" value="Chromosome"/>
</dbReference>
<reference evidence="16 17" key="2">
    <citation type="journal article" date="2015" name="Genome Announc.">
        <title>Complete Genome Sequences of Evolved Arsenate-Resistant Metallosphaera sedula Strains.</title>
        <authorList>
            <person name="Ai C."/>
            <person name="McCarthy S."/>
            <person name="Schackwitz W."/>
            <person name="Martin J."/>
            <person name="Lipzen A."/>
            <person name="Blum P."/>
        </authorList>
    </citation>
    <scope>NUCLEOTIDE SEQUENCE [LARGE SCALE GENOMIC DNA]</scope>
    <source>
        <strain evidence="11 17">ARS120-1</strain>
        <strain evidence="12 16">ARS120-2</strain>
        <strain evidence="9 19">ARS50-1</strain>
        <strain evidence="10 18">ARS50-2</strain>
    </source>
</reference>
<feature type="transmembrane region" description="Helical" evidence="6">
    <location>
        <begin position="116"/>
        <end position="133"/>
    </location>
</feature>
<feature type="transmembrane region" description="Helical" evidence="6">
    <location>
        <begin position="409"/>
        <end position="429"/>
    </location>
</feature>
<dbReference type="EMBL" id="CP012174">
    <property type="protein sequence ID" value="AKV78722.1"/>
    <property type="molecule type" value="Genomic_DNA"/>
</dbReference>
<evidence type="ECO:0000256" key="4">
    <source>
        <dbReference type="ARBA" id="ARBA00022989"/>
    </source>
</evidence>
<keyword evidence="4 6" id="KW-1133">Transmembrane helix</keyword>
<dbReference type="GO" id="GO:0022857">
    <property type="term" value="F:transmembrane transporter activity"/>
    <property type="evidence" value="ECO:0007669"/>
    <property type="project" value="InterPro"/>
</dbReference>
<evidence type="ECO:0000313" key="15">
    <source>
        <dbReference type="Proteomes" id="UP000056255"/>
    </source>
</evidence>
<dbReference type="InterPro" id="IPR052983">
    <property type="entry name" value="MFS_Riboflavin_Transporter"/>
</dbReference>
<dbReference type="AlphaFoldDB" id="A0A088E4V2"/>
<sequence>MESGIKYKSPYGEYTIVVDDVGRKYRVGEDVKAITKRILGYPIGRRLLLLGAWMSFFFGSVLEYGWGAASTTVISHYGWSLAEGFFNYTVYVLFQATICATIFQRLREKGLISPRRALLFGGALLMVAYYLFSNSFEPWIAYLGYAAIGGIGAGLGYAVGGGIVNKWFPEKRGWRLGLVNGAWAYGAVPYILLYIYAFNSSDFQEILYITGLTIGIGLMIAGLLVADPPKHWWPKDVDPIAARQGKLKSRELKVNPPAVAQWTPREMLATPMGKAQMISFTLALAASLFNVSFYAPFGAAMGFGGGIAFAVGAAGFALTDGLGRPMQGFISSLIGRRKAVTIFYTFMGLGGLGVLYAGLAHLAIPWAILAVATGAVSGACFVFDWLLIADYFGENNIGKNWSIPYALKVVGGAFGGIIAALILTFVSGGTWADVVTGASINITPLAWEVVFWIGAIFSLIAAGLVWFVEKPPTVEDYIKTRIKLNEPIPEEVASKIPREKLQALMQKYGR</sequence>
<feature type="transmembrane region" description="Helical" evidence="6">
    <location>
        <begin position="449"/>
        <end position="468"/>
    </location>
</feature>
<evidence type="ECO:0000313" key="9">
    <source>
        <dbReference type="EMBL" id="AKV74231.1"/>
    </source>
</evidence>
<evidence type="ECO:0000256" key="1">
    <source>
        <dbReference type="ARBA" id="ARBA00004141"/>
    </source>
</evidence>
<dbReference type="InterPro" id="IPR020846">
    <property type="entry name" value="MFS_dom"/>
</dbReference>
<evidence type="ECO:0000259" key="7">
    <source>
        <dbReference type="PROSITE" id="PS50850"/>
    </source>
</evidence>
<reference evidence="8 14" key="1">
    <citation type="journal article" date="2014" name="J. Bacteriol.">
        <title>Role of an Archaeal PitA Transporter in the Copper and Arsenic Resistance of Metallosphaera sedula, an Extreme Thermoacidophile.</title>
        <authorList>
            <person name="McCarthy S."/>
            <person name="Ai C."/>
            <person name="Wheaton G."/>
            <person name="Tevatia R."/>
            <person name="Eckrich V."/>
            <person name="Kelly R."/>
            <person name="Blum P."/>
        </authorList>
    </citation>
    <scope>NUCLEOTIDE SEQUENCE [LARGE SCALE GENOMIC DNA]</scope>
    <source>
        <strain evidence="8 14">CuR1</strain>
    </source>
</reference>
<feature type="transmembrane region" description="Helical" evidence="6">
    <location>
        <begin position="364"/>
        <end position="388"/>
    </location>
</feature>
<evidence type="ECO:0000313" key="19">
    <source>
        <dbReference type="Proteomes" id="UP000068832"/>
    </source>
</evidence>
<dbReference type="SUPFAM" id="SSF103473">
    <property type="entry name" value="MFS general substrate transporter"/>
    <property type="match status" value="1"/>
</dbReference>
<dbReference type="EMBL" id="CP008822">
    <property type="protein sequence ID" value="AIM27351.1"/>
    <property type="molecule type" value="Genomic_DNA"/>
</dbReference>
<comment type="subcellular location">
    <subcellularLocation>
        <location evidence="1">Membrane</location>
        <topology evidence="1">Multi-pass membrane protein</topology>
    </subcellularLocation>
</comment>
<dbReference type="InterPro" id="IPR011701">
    <property type="entry name" value="MFS"/>
</dbReference>
<evidence type="ECO:0000313" key="12">
    <source>
        <dbReference type="EMBL" id="AKV80967.1"/>
    </source>
</evidence>
<dbReference type="RefSeq" id="WP_012021152.1">
    <property type="nucleotide sequence ID" value="NZ_AP019770.1"/>
</dbReference>
<accession>A0A088E4V2</accession>
<evidence type="ECO:0000256" key="6">
    <source>
        <dbReference type="SAM" id="Phobius"/>
    </source>
</evidence>
<proteinExistence type="predicted"/>